<dbReference type="Gene3D" id="3.90.25.10">
    <property type="entry name" value="UDP-galactose 4-epimerase, domain 1"/>
    <property type="match status" value="1"/>
</dbReference>
<dbReference type="InterPro" id="IPR005886">
    <property type="entry name" value="UDP_G4E"/>
</dbReference>
<evidence type="ECO:0000256" key="7">
    <source>
        <dbReference type="ARBA" id="ARBA00023144"/>
    </source>
</evidence>
<keyword evidence="6 10" id="KW-0520">NAD</keyword>
<protein>
    <recommendedName>
        <fullName evidence="5 10">UDP-glucose 4-epimerase</fullName>
        <ecNumber evidence="4 10">5.1.3.2</ecNumber>
    </recommendedName>
</protein>
<dbReference type="Pfam" id="PF16363">
    <property type="entry name" value="GDP_Man_Dehyd"/>
    <property type="match status" value="1"/>
</dbReference>
<comment type="similarity">
    <text evidence="3 10">Belongs to the NAD(P)-dependent epimerase/dehydratase family.</text>
</comment>
<evidence type="ECO:0000256" key="3">
    <source>
        <dbReference type="ARBA" id="ARBA00007637"/>
    </source>
</evidence>
<evidence type="ECO:0000256" key="5">
    <source>
        <dbReference type="ARBA" id="ARBA00018569"/>
    </source>
</evidence>
<dbReference type="RefSeq" id="WP_153727016.1">
    <property type="nucleotide sequence ID" value="NZ_WJNH01000001.1"/>
</dbReference>
<dbReference type="Proteomes" id="UP000480185">
    <property type="component" value="Unassembled WGS sequence"/>
</dbReference>
<name>A0A6G1X251_9BACI</name>
<dbReference type="EC" id="5.1.3.2" evidence="4 10"/>
<comment type="catalytic activity">
    <reaction evidence="1 10">
        <text>UDP-alpha-D-glucose = UDP-alpha-D-galactose</text>
        <dbReference type="Rhea" id="RHEA:22168"/>
        <dbReference type="ChEBI" id="CHEBI:58885"/>
        <dbReference type="ChEBI" id="CHEBI:66914"/>
        <dbReference type="EC" id="5.1.3.2"/>
    </reaction>
</comment>
<comment type="pathway">
    <text evidence="10">Carbohydrate metabolism; galactose metabolism.</text>
</comment>
<dbReference type="GO" id="GO:0033499">
    <property type="term" value="P:galactose catabolic process via UDP-galactose, Leloir pathway"/>
    <property type="evidence" value="ECO:0007669"/>
    <property type="project" value="TreeGrafter"/>
</dbReference>
<reference evidence="12 13" key="1">
    <citation type="submission" date="2019-11" db="EMBL/GenBank/DDBJ databases">
        <authorList>
            <person name="Li J."/>
        </authorList>
    </citation>
    <scope>NUCLEOTIDE SEQUENCE [LARGE SCALE GENOMIC DNA]</scope>
    <source>
        <strain evidence="12 13">J4</strain>
    </source>
</reference>
<dbReference type="Gene3D" id="3.40.50.720">
    <property type="entry name" value="NAD(P)-binding Rossmann-like Domain"/>
    <property type="match status" value="1"/>
</dbReference>
<dbReference type="PANTHER" id="PTHR43725">
    <property type="entry name" value="UDP-GLUCOSE 4-EPIMERASE"/>
    <property type="match status" value="1"/>
</dbReference>
<comment type="caution">
    <text evidence="12">The sequence shown here is derived from an EMBL/GenBank/DDBJ whole genome shotgun (WGS) entry which is preliminary data.</text>
</comment>
<evidence type="ECO:0000256" key="1">
    <source>
        <dbReference type="ARBA" id="ARBA00000083"/>
    </source>
</evidence>
<dbReference type="PANTHER" id="PTHR43725:SF53">
    <property type="entry name" value="UDP-ARABINOSE 4-EPIMERASE 1"/>
    <property type="match status" value="1"/>
</dbReference>
<evidence type="ECO:0000313" key="13">
    <source>
        <dbReference type="Proteomes" id="UP000480185"/>
    </source>
</evidence>
<evidence type="ECO:0000256" key="6">
    <source>
        <dbReference type="ARBA" id="ARBA00023027"/>
    </source>
</evidence>
<dbReference type="GO" id="GO:0003978">
    <property type="term" value="F:UDP-glucose 4-epimerase activity"/>
    <property type="evidence" value="ECO:0007669"/>
    <property type="project" value="UniProtKB-UniRule"/>
</dbReference>
<organism evidence="12 13">
    <name type="scientific">Salinibacillus xinjiangensis</name>
    <dbReference type="NCBI Taxonomy" id="1229268"/>
    <lineage>
        <taxon>Bacteria</taxon>
        <taxon>Bacillati</taxon>
        <taxon>Bacillota</taxon>
        <taxon>Bacilli</taxon>
        <taxon>Bacillales</taxon>
        <taxon>Bacillaceae</taxon>
        <taxon>Salinibacillus</taxon>
    </lineage>
</organism>
<dbReference type="InterPro" id="IPR036291">
    <property type="entry name" value="NAD(P)-bd_dom_sf"/>
</dbReference>
<evidence type="ECO:0000256" key="4">
    <source>
        <dbReference type="ARBA" id="ARBA00013189"/>
    </source>
</evidence>
<keyword evidence="7" id="KW-0299">Galactose metabolism</keyword>
<dbReference type="SUPFAM" id="SSF51735">
    <property type="entry name" value="NAD(P)-binding Rossmann-fold domains"/>
    <property type="match status" value="1"/>
</dbReference>
<dbReference type="EMBL" id="WJNH01000001">
    <property type="protein sequence ID" value="MRG85063.1"/>
    <property type="molecule type" value="Genomic_DNA"/>
</dbReference>
<evidence type="ECO:0000256" key="9">
    <source>
        <dbReference type="ARBA" id="ARBA00023277"/>
    </source>
</evidence>
<dbReference type="OrthoDB" id="9801785at2"/>
<keyword evidence="9 10" id="KW-0119">Carbohydrate metabolism</keyword>
<dbReference type="InterPro" id="IPR016040">
    <property type="entry name" value="NAD(P)-bd_dom"/>
</dbReference>
<dbReference type="NCBIfam" id="TIGR01179">
    <property type="entry name" value="galE"/>
    <property type="match status" value="1"/>
</dbReference>
<keyword evidence="8 10" id="KW-0413">Isomerase</keyword>
<comment type="cofactor">
    <cofactor evidence="2 10">
        <name>NAD(+)</name>
        <dbReference type="ChEBI" id="CHEBI:57540"/>
    </cofactor>
</comment>
<evidence type="ECO:0000256" key="10">
    <source>
        <dbReference type="RuleBase" id="RU366046"/>
    </source>
</evidence>
<evidence type="ECO:0000259" key="11">
    <source>
        <dbReference type="Pfam" id="PF16363"/>
    </source>
</evidence>
<dbReference type="AlphaFoldDB" id="A0A6G1X251"/>
<comment type="subunit">
    <text evidence="10">Homodimer.</text>
</comment>
<evidence type="ECO:0000256" key="8">
    <source>
        <dbReference type="ARBA" id="ARBA00023235"/>
    </source>
</evidence>
<evidence type="ECO:0000313" key="12">
    <source>
        <dbReference type="EMBL" id="MRG85063.1"/>
    </source>
</evidence>
<dbReference type="UniPathway" id="UPA00214"/>
<feature type="domain" description="NAD(P)-binding" evidence="11">
    <location>
        <begin position="4"/>
        <end position="306"/>
    </location>
</feature>
<gene>
    <name evidence="12" type="primary">galE</name>
    <name evidence="12" type="ORF">GH754_01830</name>
</gene>
<keyword evidence="13" id="KW-1185">Reference proteome</keyword>
<dbReference type="CDD" id="cd05247">
    <property type="entry name" value="UDP_G4E_1_SDR_e"/>
    <property type="match status" value="1"/>
</dbReference>
<evidence type="ECO:0000256" key="2">
    <source>
        <dbReference type="ARBA" id="ARBA00001911"/>
    </source>
</evidence>
<accession>A0A6G1X251</accession>
<proteinExistence type="inferred from homology"/>
<sequence length="328" mass="36815">MTILVTGGAGYIGSHTSLLLNEKGEDIVILDNLSKGHAEATLNQTFYNGDIRDEELLDRIFTENNIDTVIHFAADSLVGESVENPFKYYENNLIATYQLIKKMVEHNVKNIVFSSTAATYGNPSSVPIEEKQYTLPTNPYGETKLAIEKMFHWADQAYGLKSVCLRYFNAAGADPSGRIGEDHNPESHLIPLVLQTALGQRDKIFIFGDDYNTEDGTCVRDYIHVMDLAEAHYLSVKYLRETEESNIFNLGNGNGFSVKDIIETCRKVTGEVIEAENAPRRPGDPAVLIASSEKAKKHLDWNPNYNDINTIIEHAWKWHKNNPNGFND</sequence>